<dbReference type="AlphaFoldDB" id="A0A0A8Y4F3"/>
<reference evidence="1" key="1">
    <citation type="submission" date="2014-09" db="EMBL/GenBank/DDBJ databases">
        <authorList>
            <person name="Magalhaes I.L.F."/>
            <person name="Oliveira U."/>
            <person name="Santos F.R."/>
            <person name="Vidigal T.H.D.A."/>
            <person name="Brescovit A.D."/>
            <person name="Santos A.J."/>
        </authorList>
    </citation>
    <scope>NUCLEOTIDE SEQUENCE</scope>
    <source>
        <tissue evidence="1">Shoot tissue taken approximately 20 cm above the soil surface</tissue>
    </source>
</reference>
<evidence type="ECO:0000313" key="1">
    <source>
        <dbReference type="EMBL" id="JAD20325.1"/>
    </source>
</evidence>
<proteinExistence type="predicted"/>
<accession>A0A0A8Y4F3</accession>
<dbReference type="EMBL" id="GBRH01277570">
    <property type="protein sequence ID" value="JAD20325.1"/>
    <property type="molecule type" value="Transcribed_RNA"/>
</dbReference>
<organism evidence="1">
    <name type="scientific">Arundo donax</name>
    <name type="common">Giant reed</name>
    <name type="synonym">Donax arundinaceus</name>
    <dbReference type="NCBI Taxonomy" id="35708"/>
    <lineage>
        <taxon>Eukaryota</taxon>
        <taxon>Viridiplantae</taxon>
        <taxon>Streptophyta</taxon>
        <taxon>Embryophyta</taxon>
        <taxon>Tracheophyta</taxon>
        <taxon>Spermatophyta</taxon>
        <taxon>Magnoliopsida</taxon>
        <taxon>Liliopsida</taxon>
        <taxon>Poales</taxon>
        <taxon>Poaceae</taxon>
        <taxon>PACMAD clade</taxon>
        <taxon>Arundinoideae</taxon>
        <taxon>Arundineae</taxon>
        <taxon>Arundo</taxon>
    </lineage>
</organism>
<protein>
    <submittedName>
        <fullName evidence="1">Uncharacterized protein</fullName>
    </submittedName>
</protein>
<name>A0A0A8Y4F3_ARUDO</name>
<sequence length="35" mass="3949">MEPPKTAMGFRELRCLPILGGRFLLFVANNRACLL</sequence>
<reference evidence="1" key="2">
    <citation type="journal article" date="2015" name="Data Brief">
        <title>Shoot transcriptome of the giant reed, Arundo donax.</title>
        <authorList>
            <person name="Barrero R.A."/>
            <person name="Guerrero F.D."/>
            <person name="Moolhuijzen P."/>
            <person name="Goolsby J.A."/>
            <person name="Tidwell J."/>
            <person name="Bellgard S.E."/>
            <person name="Bellgard M.I."/>
        </authorList>
    </citation>
    <scope>NUCLEOTIDE SEQUENCE</scope>
    <source>
        <tissue evidence="1">Shoot tissue taken approximately 20 cm above the soil surface</tissue>
    </source>
</reference>